<proteinExistence type="predicted"/>
<evidence type="ECO:0000313" key="2">
    <source>
        <dbReference type="EMBL" id="SJZ30536.1"/>
    </source>
</evidence>
<feature type="region of interest" description="Disordered" evidence="1">
    <location>
        <begin position="56"/>
        <end position="88"/>
    </location>
</feature>
<dbReference type="Proteomes" id="UP000190423">
    <property type="component" value="Unassembled WGS sequence"/>
</dbReference>
<evidence type="ECO:0000313" key="3">
    <source>
        <dbReference type="Proteomes" id="UP000190423"/>
    </source>
</evidence>
<sequence>MKRAEELGLYRSQKLSLFDKVTGIKEPYIPVEIKKDNRKEYWDGIIEVKSKQNERYRNEHIEQNDEKKVAKMPIHKSVSDDDGMSISD</sequence>
<organism evidence="2 3">
    <name type="scientific">Treponema porcinum</name>
    <dbReference type="NCBI Taxonomy" id="261392"/>
    <lineage>
        <taxon>Bacteria</taxon>
        <taxon>Pseudomonadati</taxon>
        <taxon>Spirochaetota</taxon>
        <taxon>Spirochaetia</taxon>
        <taxon>Spirochaetales</taxon>
        <taxon>Treponemataceae</taxon>
        <taxon>Treponema</taxon>
    </lineage>
</organism>
<accession>A0A1T4JK54</accession>
<dbReference type="AlphaFoldDB" id="A0A1T4JK54"/>
<dbReference type="RefSeq" id="WP_078932406.1">
    <property type="nucleotide sequence ID" value="NZ_FUWG01000003.1"/>
</dbReference>
<keyword evidence="3" id="KW-1185">Reference proteome</keyword>
<feature type="compositionally biased region" description="Basic and acidic residues" evidence="1">
    <location>
        <begin position="56"/>
        <end position="69"/>
    </location>
</feature>
<reference evidence="2 3" key="1">
    <citation type="submission" date="2017-02" db="EMBL/GenBank/DDBJ databases">
        <authorList>
            <person name="Peterson S.W."/>
        </authorList>
    </citation>
    <scope>NUCLEOTIDE SEQUENCE [LARGE SCALE GENOMIC DNA]</scope>
    <source>
        <strain evidence="2 3">ATCC BAA-908</strain>
    </source>
</reference>
<name>A0A1T4JK54_TREPO</name>
<dbReference type="EMBL" id="FUWG01000003">
    <property type="protein sequence ID" value="SJZ30536.1"/>
    <property type="molecule type" value="Genomic_DNA"/>
</dbReference>
<gene>
    <name evidence="2" type="ORF">SAMN02745149_00481</name>
</gene>
<evidence type="ECO:0000256" key="1">
    <source>
        <dbReference type="SAM" id="MobiDB-lite"/>
    </source>
</evidence>
<protein>
    <submittedName>
        <fullName evidence="2">Uncharacterized protein</fullName>
    </submittedName>
</protein>
<dbReference type="GeneID" id="78315801"/>